<feature type="transmembrane region" description="Helical" evidence="5">
    <location>
        <begin position="200"/>
        <end position="220"/>
    </location>
</feature>
<dbReference type="SUPFAM" id="SSF47384">
    <property type="entry name" value="Homodimeric domain of signal transducing histidine kinase"/>
    <property type="match status" value="1"/>
</dbReference>
<dbReference type="RefSeq" id="WP_275617024.1">
    <property type="nucleotide sequence ID" value="NZ_JARFVB010000015.1"/>
</dbReference>
<dbReference type="Pfam" id="PF07695">
    <property type="entry name" value="7TMR-DISM_7TM"/>
    <property type="match status" value="1"/>
</dbReference>
<dbReference type="SUPFAM" id="SSF55874">
    <property type="entry name" value="ATPase domain of HSP90 chaperone/DNA topoisomerase II/histidine kinase"/>
    <property type="match status" value="1"/>
</dbReference>
<keyword evidence="5" id="KW-0472">Membrane</keyword>
<dbReference type="CDD" id="cd00082">
    <property type="entry name" value="HisKA"/>
    <property type="match status" value="1"/>
</dbReference>
<keyword evidence="8" id="KW-1185">Reference proteome</keyword>
<dbReference type="Gene3D" id="3.30.565.10">
    <property type="entry name" value="Histidine kinase-like ATPase, C-terminal domain"/>
    <property type="match status" value="1"/>
</dbReference>
<feature type="transmembrane region" description="Helical" evidence="5">
    <location>
        <begin position="12"/>
        <end position="32"/>
    </location>
</feature>
<dbReference type="InterPro" id="IPR036097">
    <property type="entry name" value="HisK_dim/P_sf"/>
</dbReference>
<dbReference type="PANTHER" id="PTHR43547:SF2">
    <property type="entry name" value="HYBRID SIGNAL TRANSDUCTION HISTIDINE KINASE C"/>
    <property type="match status" value="1"/>
</dbReference>
<keyword evidence="5" id="KW-0812">Transmembrane</keyword>
<dbReference type="SMART" id="SM00387">
    <property type="entry name" value="HATPase_c"/>
    <property type="match status" value="1"/>
</dbReference>
<dbReference type="EC" id="2.7.13.3" evidence="2"/>
<dbReference type="CDD" id="cd00075">
    <property type="entry name" value="HATPase"/>
    <property type="match status" value="1"/>
</dbReference>
<feature type="transmembrane region" description="Helical" evidence="5">
    <location>
        <begin position="104"/>
        <end position="123"/>
    </location>
</feature>
<keyword evidence="7" id="KW-0808">Transferase</keyword>
<keyword evidence="4" id="KW-0175">Coiled coil</keyword>
<dbReference type="PANTHER" id="PTHR43547">
    <property type="entry name" value="TWO-COMPONENT HISTIDINE KINASE"/>
    <property type="match status" value="1"/>
</dbReference>
<keyword evidence="5" id="KW-1133">Transmembrane helix</keyword>
<evidence type="ECO:0000313" key="7">
    <source>
        <dbReference type="EMBL" id="MDF0717896.1"/>
    </source>
</evidence>
<feature type="transmembrane region" description="Helical" evidence="5">
    <location>
        <begin position="72"/>
        <end position="92"/>
    </location>
</feature>
<evidence type="ECO:0000313" key="8">
    <source>
        <dbReference type="Proteomes" id="UP001221366"/>
    </source>
</evidence>
<feature type="transmembrane region" description="Helical" evidence="5">
    <location>
        <begin position="135"/>
        <end position="156"/>
    </location>
</feature>
<reference evidence="7 8" key="1">
    <citation type="submission" date="2023-03" db="EMBL/GenBank/DDBJ databases">
        <title>Muricauda XX sp. nov. and Muricauda XXX sp. nov., two novel species isolated from Okinawa Trough.</title>
        <authorList>
            <person name="Cao W."/>
            <person name="Deng X."/>
        </authorList>
    </citation>
    <scope>NUCLEOTIDE SEQUENCE [LARGE SCALE GENOMIC DNA]</scope>
    <source>
        <strain evidence="7 8">334s03</strain>
    </source>
</reference>
<dbReference type="GO" id="GO:0016301">
    <property type="term" value="F:kinase activity"/>
    <property type="evidence" value="ECO:0007669"/>
    <property type="project" value="UniProtKB-KW"/>
</dbReference>
<dbReference type="InterPro" id="IPR003594">
    <property type="entry name" value="HATPase_dom"/>
</dbReference>
<comment type="caution">
    <text evidence="7">The sequence shown here is derived from an EMBL/GenBank/DDBJ whole genome shotgun (WGS) entry which is preliminary data.</text>
</comment>
<keyword evidence="3" id="KW-0597">Phosphoprotein</keyword>
<feature type="coiled-coil region" evidence="4">
    <location>
        <begin position="237"/>
        <end position="271"/>
    </location>
</feature>
<evidence type="ECO:0000256" key="4">
    <source>
        <dbReference type="SAM" id="Coils"/>
    </source>
</evidence>
<dbReference type="InterPro" id="IPR004358">
    <property type="entry name" value="Sig_transdc_His_kin-like_C"/>
</dbReference>
<evidence type="ECO:0000256" key="1">
    <source>
        <dbReference type="ARBA" id="ARBA00000085"/>
    </source>
</evidence>
<evidence type="ECO:0000256" key="2">
    <source>
        <dbReference type="ARBA" id="ARBA00012438"/>
    </source>
</evidence>
<dbReference type="Pfam" id="PF02518">
    <property type="entry name" value="HATPase_c"/>
    <property type="match status" value="1"/>
</dbReference>
<feature type="transmembrane region" description="Helical" evidence="5">
    <location>
        <begin position="37"/>
        <end position="57"/>
    </location>
</feature>
<dbReference type="InterPro" id="IPR005467">
    <property type="entry name" value="His_kinase_dom"/>
</dbReference>
<dbReference type="InterPro" id="IPR011623">
    <property type="entry name" value="7TMR_DISM_rcpt_extracell_dom1"/>
</dbReference>
<name>A0ABT5Y372_9FLAO</name>
<dbReference type="PRINTS" id="PR00344">
    <property type="entry name" value="BCTRLSENSOR"/>
</dbReference>
<feature type="domain" description="Histidine kinase" evidence="6">
    <location>
        <begin position="278"/>
        <end position="492"/>
    </location>
</feature>
<evidence type="ECO:0000256" key="3">
    <source>
        <dbReference type="ARBA" id="ARBA00022553"/>
    </source>
</evidence>
<proteinExistence type="predicted"/>
<sequence length="504" mass="58032">MDVFDFRDVTTIVFISIFAVFGVYHLLSYLILRHKILLYYFILILGLALHWSLYFFVTHPLSNLTFDIVDRASLTTAMITTFGLLLFTKSYLNIKKSNYPKLSGIYRIFSWIIIFLPFFHIVNNIVAEVGWLNDFLILSAAIVAMASIFLNIFAGVRLFNAHKLNRYYMYSYAPILLAALLYIGTWFLKRHYEFDANPTVFATSILVTVQLILFSVLIGIKFKAIEKQHLKLQLESNMRLKKEVDRQTKGLKMAKRELEIQNDELEKIGELKNKLFSLLAHDVRAPLNNFIVIIELIESELVDTELKDLTTMLKNEIFDKISMVNSLLQWSYKQLDGVRLEKTKCDLEGICQLIRLEFTRMAEDKNITIELSISHPVLFIDEDMLKVILRNLISNAIKFSPNGQNIIIWSQHNADSVDIGVKDFGVGMDVNWYRKLKDDKKPRTRKGTKGEKGTGFGLLITKDFVEMNGGEIICESDIGKGTNFILRFKDSINGTIKDQTMSVH</sequence>
<accession>A0ABT5Y372</accession>
<evidence type="ECO:0000259" key="6">
    <source>
        <dbReference type="PROSITE" id="PS50109"/>
    </source>
</evidence>
<comment type="catalytic activity">
    <reaction evidence="1">
        <text>ATP + protein L-histidine = ADP + protein N-phospho-L-histidine.</text>
        <dbReference type="EC" id="2.7.13.3"/>
    </reaction>
</comment>
<dbReference type="Proteomes" id="UP001221366">
    <property type="component" value="Unassembled WGS sequence"/>
</dbReference>
<evidence type="ECO:0000256" key="5">
    <source>
        <dbReference type="SAM" id="Phobius"/>
    </source>
</evidence>
<protein>
    <recommendedName>
        <fullName evidence="2">histidine kinase</fullName>
        <ecNumber evidence="2">2.7.13.3</ecNumber>
    </recommendedName>
</protein>
<dbReference type="InterPro" id="IPR036890">
    <property type="entry name" value="HATPase_C_sf"/>
</dbReference>
<feature type="transmembrane region" description="Helical" evidence="5">
    <location>
        <begin position="168"/>
        <end position="188"/>
    </location>
</feature>
<dbReference type="EMBL" id="JARFVB010000015">
    <property type="protein sequence ID" value="MDF0717896.1"/>
    <property type="molecule type" value="Genomic_DNA"/>
</dbReference>
<dbReference type="InterPro" id="IPR003661">
    <property type="entry name" value="HisK_dim/P_dom"/>
</dbReference>
<keyword evidence="7" id="KW-0418">Kinase</keyword>
<dbReference type="PROSITE" id="PS50109">
    <property type="entry name" value="HIS_KIN"/>
    <property type="match status" value="1"/>
</dbReference>
<dbReference type="Gene3D" id="1.10.287.130">
    <property type="match status" value="1"/>
</dbReference>
<organism evidence="7 8">
    <name type="scientific">Flagellimonas yonaguniensis</name>
    <dbReference type="NCBI Taxonomy" id="3031325"/>
    <lineage>
        <taxon>Bacteria</taxon>
        <taxon>Pseudomonadati</taxon>
        <taxon>Bacteroidota</taxon>
        <taxon>Flavobacteriia</taxon>
        <taxon>Flavobacteriales</taxon>
        <taxon>Flavobacteriaceae</taxon>
        <taxon>Flagellimonas</taxon>
    </lineage>
</organism>
<gene>
    <name evidence="7" type="ORF">PY092_17160</name>
</gene>